<keyword evidence="3" id="KW-1003">Cell membrane</keyword>
<dbReference type="PANTHER" id="PTHR32309:SF13">
    <property type="entry name" value="FERRIC ENTEROBACTIN TRANSPORT PROTEIN FEPE"/>
    <property type="match status" value="1"/>
</dbReference>
<organism evidence="9 10">
    <name type="scientific">Clostridium acidisoli DSM 12555</name>
    <dbReference type="NCBI Taxonomy" id="1121291"/>
    <lineage>
        <taxon>Bacteria</taxon>
        <taxon>Bacillati</taxon>
        <taxon>Bacillota</taxon>
        <taxon>Clostridia</taxon>
        <taxon>Eubacteriales</taxon>
        <taxon>Clostridiaceae</taxon>
        <taxon>Clostridium</taxon>
    </lineage>
</organism>
<dbReference type="EMBL" id="FWXH01000002">
    <property type="protein sequence ID" value="SMC18272.1"/>
    <property type="molecule type" value="Genomic_DNA"/>
</dbReference>
<dbReference type="PANTHER" id="PTHR32309">
    <property type="entry name" value="TYROSINE-PROTEIN KINASE"/>
    <property type="match status" value="1"/>
</dbReference>
<sequence>MEVKKYIEIVVNNLLLIVLITLFTTMLTAYLVLFRIAPVYESSASLYVMENDLSSGQYTDMTVIKQLVKDYQSILSSRMITDMVEKSVGLKSDEVSDITRNVYVSQQGDANIIVLKVRNKSPKMAQNITENFSKLFIEKISDISTVKNVTVKAIDKPELPKMPITPRNKLDIAVAFMLSFTASLGIVFLKEYFDTSLKTVEDVEKYLNLKVLGTIPVRNIK</sequence>
<proteinExistence type="inferred from homology"/>
<evidence type="ECO:0000256" key="2">
    <source>
        <dbReference type="ARBA" id="ARBA00006683"/>
    </source>
</evidence>
<keyword evidence="4 7" id="KW-0812">Transmembrane</keyword>
<evidence type="ECO:0000256" key="4">
    <source>
        <dbReference type="ARBA" id="ARBA00022692"/>
    </source>
</evidence>
<reference evidence="9 10" key="1">
    <citation type="submission" date="2017-04" db="EMBL/GenBank/DDBJ databases">
        <authorList>
            <person name="Afonso C.L."/>
            <person name="Miller P.J."/>
            <person name="Scott M.A."/>
            <person name="Spackman E."/>
            <person name="Goraichik I."/>
            <person name="Dimitrov K.M."/>
            <person name="Suarez D.L."/>
            <person name="Swayne D.E."/>
        </authorList>
    </citation>
    <scope>NUCLEOTIDE SEQUENCE [LARGE SCALE GENOMIC DNA]</scope>
    <source>
        <strain evidence="9 10">DSM 12555</strain>
    </source>
</reference>
<dbReference type="InterPro" id="IPR050445">
    <property type="entry name" value="Bact_polysacc_biosynth/exp"/>
</dbReference>
<evidence type="ECO:0000256" key="1">
    <source>
        <dbReference type="ARBA" id="ARBA00004651"/>
    </source>
</evidence>
<evidence type="ECO:0000313" key="9">
    <source>
        <dbReference type="EMBL" id="SMC18272.1"/>
    </source>
</evidence>
<dbReference type="OrthoDB" id="2360475at2"/>
<feature type="transmembrane region" description="Helical" evidence="7">
    <location>
        <begin position="170"/>
        <end position="189"/>
    </location>
</feature>
<dbReference type="InterPro" id="IPR003856">
    <property type="entry name" value="LPS_length_determ_N"/>
</dbReference>
<evidence type="ECO:0000313" key="10">
    <source>
        <dbReference type="Proteomes" id="UP000192468"/>
    </source>
</evidence>
<accession>A0A1W1X2U8</accession>
<keyword evidence="5 7" id="KW-1133">Transmembrane helix</keyword>
<feature type="transmembrane region" description="Helical" evidence="7">
    <location>
        <begin position="14"/>
        <end position="33"/>
    </location>
</feature>
<evidence type="ECO:0000256" key="6">
    <source>
        <dbReference type="ARBA" id="ARBA00023136"/>
    </source>
</evidence>
<evidence type="ECO:0000256" key="5">
    <source>
        <dbReference type="ARBA" id="ARBA00022989"/>
    </source>
</evidence>
<dbReference type="GO" id="GO:0004713">
    <property type="term" value="F:protein tyrosine kinase activity"/>
    <property type="evidence" value="ECO:0007669"/>
    <property type="project" value="TreeGrafter"/>
</dbReference>
<evidence type="ECO:0000256" key="7">
    <source>
        <dbReference type="SAM" id="Phobius"/>
    </source>
</evidence>
<comment type="similarity">
    <text evidence="2">Belongs to the CpsC/CapA family.</text>
</comment>
<dbReference type="Proteomes" id="UP000192468">
    <property type="component" value="Unassembled WGS sequence"/>
</dbReference>
<protein>
    <submittedName>
        <fullName evidence="9">Capsular polysaccharide biosynthesis protein</fullName>
    </submittedName>
</protein>
<gene>
    <name evidence="9" type="ORF">SAMN02745134_00531</name>
</gene>
<comment type="subcellular location">
    <subcellularLocation>
        <location evidence="1">Cell membrane</location>
        <topology evidence="1">Multi-pass membrane protein</topology>
    </subcellularLocation>
</comment>
<dbReference type="GO" id="GO:0005886">
    <property type="term" value="C:plasma membrane"/>
    <property type="evidence" value="ECO:0007669"/>
    <property type="project" value="UniProtKB-SubCell"/>
</dbReference>
<evidence type="ECO:0000256" key="3">
    <source>
        <dbReference type="ARBA" id="ARBA00022475"/>
    </source>
</evidence>
<dbReference type="Pfam" id="PF02706">
    <property type="entry name" value="Wzz"/>
    <property type="match status" value="1"/>
</dbReference>
<name>A0A1W1X2U8_9CLOT</name>
<evidence type="ECO:0000259" key="8">
    <source>
        <dbReference type="Pfam" id="PF02706"/>
    </source>
</evidence>
<keyword evidence="6 7" id="KW-0472">Membrane</keyword>
<feature type="domain" description="Polysaccharide chain length determinant N-terminal" evidence="8">
    <location>
        <begin position="3"/>
        <end position="84"/>
    </location>
</feature>
<keyword evidence="10" id="KW-1185">Reference proteome</keyword>
<dbReference type="AlphaFoldDB" id="A0A1W1X2U8"/>
<dbReference type="STRING" id="1121291.SAMN02745134_00531"/>
<dbReference type="RefSeq" id="WP_084113716.1">
    <property type="nucleotide sequence ID" value="NZ_FWXH01000002.1"/>
</dbReference>